<evidence type="ECO:0000313" key="2">
    <source>
        <dbReference type="Proteomes" id="UP000831701"/>
    </source>
</evidence>
<reference evidence="1" key="1">
    <citation type="submission" date="2022-04" db="EMBL/GenBank/DDBJ databases">
        <title>Jade perch genome.</title>
        <authorList>
            <person name="Chao B."/>
        </authorList>
    </citation>
    <scope>NUCLEOTIDE SEQUENCE</scope>
    <source>
        <strain evidence="1">CB-2022</strain>
    </source>
</reference>
<accession>A0ACB8X928</accession>
<organism evidence="1 2">
    <name type="scientific">Scortum barcoo</name>
    <name type="common">barcoo grunter</name>
    <dbReference type="NCBI Taxonomy" id="214431"/>
    <lineage>
        <taxon>Eukaryota</taxon>
        <taxon>Metazoa</taxon>
        <taxon>Chordata</taxon>
        <taxon>Craniata</taxon>
        <taxon>Vertebrata</taxon>
        <taxon>Euteleostomi</taxon>
        <taxon>Actinopterygii</taxon>
        <taxon>Neopterygii</taxon>
        <taxon>Teleostei</taxon>
        <taxon>Neoteleostei</taxon>
        <taxon>Acanthomorphata</taxon>
        <taxon>Eupercaria</taxon>
        <taxon>Centrarchiformes</taxon>
        <taxon>Terapontoidei</taxon>
        <taxon>Terapontidae</taxon>
        <taxon>Scortum</taxon>
    </lineage>
</organism>
<protein>
    <submittedName>
        <fullName evidence="1">Uncharacterized protein</fullName>
    </submittedName>
</protein>
<proteinExistence type="predicted"/>
<keyword evidence="2" id="KW-1185">Reference proteome</keyword>
<name>A0ACB8X928_9TELE</name>
<dbReference type="Proteomes" id="UP000831701">
    <property type="component" value="Chromosome 2"/>
</dbReference>
<comment type="caution">
    <text evidence="1">The sequence shown here is derived from an EMBL/GenBank/DDBJ whole genome shotgun (WGS) entry which is preliminary data.</text>
</comment>
<sequence>MLISRDEMTVAELKSFLRSHLGEKSTTELFQELITAKQHEHETPQQFLYRMVGLKQKVILTSRQADTEIKYETQTVQNVFMHTIYQGLSDKHDDIRRELKPLLSDSAVTDESLLRQVIKTTTEECERRRRLGRSTRAKIIHAQSGQLISERSGESKEEPHARGAQVSLIDRTWRQKYLPHQEIHPLSELMGEYDLNVLAANGETIPYDGWVEIIVNLPGNDDPNYSIKVPFLVSQVDLLRPLLGFNVIQEIILGQGDGMEALPAICSLLKGAMQIETEKAEAVINFIQAERKTNSSEQTSVKVGHRDIVVCPGQIAHLKFPVPVSFTQTVALFELCTDDPQLEELDMGDGIVEVHHTEKPFIEIPVGNTTNHDVVITSRTVLGSIQPINKIVETDQTGDVQVNETSTHPSMSGDNKVNPETLWHPPVDISHLSEEEQSVVKQMLYEESNAFASDNDDIGCIPNLQMVISLKDDIPVQRYLTVRLFLDRHPLPRIQDLIDTLGGYRWFSILDQGKAYHQGYIAEGSRHLTAFITPWGLYEWVRIPFGLSNAPAAFQRCMEEVLDSLRDECCIPYLDDVLCYATSFESHVEGLRRVPEGSPAPRRQTPAGQMWVGELADFHFEIRYRPGKVNIDADTLSRIPLDIAEYVAACTEELSKETIQAVWEGSQAAKEKDVAYVAVLNLSRGSSEPPPLTPWPTINHDELEQAQREDTVISEVIKLKETHTNLTSHVKKNVSGPTKRLLHEWGRLHLENGLLYRKTSQRRQLVLPEKYRSIALKYLHGRDGSCRNREGH</sequence>
<gene>
    <name evidence="1" type="ORF">L3Q82_016857</name>
</gene>
<dbReference type="EMBL" id="CM041532">
    <property type="protein sequence ID" value="KAI3376375.1"/>
    <property type="molecule type" value="Genomic_DNA"/>
</dbReference>
<evidence type="ECO:0000313" key="1">
    <source>
        <dbReference type="EMBL" id="KAI3376375.1"/>
    </source>
</evidence>